<comment type="function">
    <text evidence="6">Nucleoside triphosphate pyrophosphatase that hydrolyzes dTTP and UTP. May have a dual role in cell division arrest and in preventing the incorporation of modified nucleotides into cellular nucleic acids.</text>
</comment>
<keyword evidence="4 6" id="KW-0378">Hydrolase</keyword>
<feature type="site" description="Important for substrate specificity" evidence="6">
    <location>
        <position position="158"/>
    </location>
</feature>
<evidence type="ECO:0000256" key="2">
    <source>
        <dbReference type="ARBA" id="ARBA00004496"/>
    </source>
</evidence>
<dbReference type="GO" id="GO:0036218">
    <property type="term" value="F:dTTP diphosphatase activity"/>
    <property type="evidence" value="ECO:0007669"/>
    <property type="project" value="RHEA"/>
</dbReference>
<accession>G7V6J2</accession>
<comment type="subcellular location">
    <subcellularLocation>
        <location evidence="2 6">Cytoplasm</location>
    </subcellularLocation>
</comment>
<dbReference type="PANTHER" id="PTHR43213">
    <property type="entry name" value="BIFUNCTIONAL DTTP/UTP PYROPHOSPHATASE/METHYLTRANSFERASE PROTEIN-RELATED"/>
    <property type="match status" value="1"/>
</dbReference>
<dbReference type="Pfam" id="PF02545">
    <property type="entry name" value="Maf"/>
    <property type="match status" value="1"/>
</dbReference>
<comment type="similarity">
    <text evidence="6">Belongs to the Maf family. YhdE subfamily.</text>
</comment>
<dbReference type="HOGENOM" id="CLU_040416_0_0_0"/>
<reference evidence="8" key="1">
    <citation type="submission" date="2011-10" db="EMBL/GenBank/DDBJ databases">
        <title>The complete genome of chromosome of Thermovirga lienii DSM 17291.</title>
        <authorList>
            <consortium name="US DOE Joint Genome Institute (JGI-PGF)"/>
            <person name="Lucas S."/>
            <person name="Copeland A."/>
            <person name="Lapidus A."/>
            <person name="Glavina del Rio T."/>
            <person name="Dalin E."/>
            <person name="Tice H."/>
            <person name="Bruce D."/>
            <person name="Goodwin L."/>
            <person name="Pitluck S."/>
            <person name="Peters L."/>
            <person name="Mikhailova N."/>
            <person name="Saunders E."/>
            <person name="Kyrpides N."/>
            <person name="Mavromatis K."/>
            <person name="Ivanova N."/>
            <person name="Last F.I."/>
            <person name="Brettin T."/>
            <person name="Detter J.C."/>
            <person name="Han C."/>
            <person name="Larimer F."/>
            <person name="Land M."/>
            <person name="Hauser L."/>
            <person name="Markowitz V."/>
            <person name="Cheng J.-F."/>
            <person name="Hugenholtz P."/>
            <person name="Woyke T."/>
            <person name="Wu D."/>
            <person name="Spring S."/>
            <person name="Schroeder M."/>
            <person name="Brambilla E.-M."/>
            <person name="Klenk H.-P."/>
            <person name="Eisen J.A."/>
        </authorList>
    </citation>
    <scope>NUCLEOTIDE SEQUENCE [LARGE SCALE GENOMIC DNA]</scope>
    <source>
        <strain evidence="8">ATCC BAA-1197 / DSM 17291 / Cas60314</strain>
    </source>
</reference>
<dbReference type="eggNOG" id="COG0424">
    <property type="taxonomic scope" value="Bacteria"/>
</dbReference>
<dbReference type="GO" id="GO:0036221">
    <property type="term" value="F:UTP diphosphatase activity"/>
    <property type="evidence" value="ECO:0007669"/>
    <property type="project" value="RHEA"/>
</dbReference>
<keyword evidence="3 6" id="KW-0963">Cytoplasm</keyword>
<dbReference type="InterPro" id="IPR029001">
    <property type="entry name" value="ITPase-like_fam"/>
</dbReference>
<comment type="caution">
    <text evidence="6">Lacks conserved residue(s) required for the propagation of feature annotation.</text>
</comment>
<dbReference type="CDD" id="cd00555">
    <property type="entry name" value="Maf"/>
    <property type="match status" value="1"/>
</dbReference>
<evidence type="ECO:0000313" key="8">
    <source>
        <dbReference type="Proteomes" id="UP000005868"/>
    </source>
</evidence>
<feature type="site" description="Important for substrate specificity" evidence="6">
    <location>
        <position position="76"/>
    </location>
</feature>
<evidence type="ECO:0000256" key="6">
    <source>
        <dbReference type="HAMAP-Rule" id="MF_00528"/>
    </source>
</evidence>
<dbReference type="GO" id="GO:0005737">
    <property type="term" value="C:cytoplasm"/>
    <property type="evidence" value="ECO:0007669"/>
    <property type="project" value="UniProtKB-SubCell"/>
</dbReference>
<evidence type="ECO:0000256" key="1">
    <source>
        <dbReference type="ARBA" id="ARBA00001968"/>
    </source>
</evidence>
<proteinExistence type="inferred from homology"/>
<dbReference type="Gene3D" id="3.90.950.10">
    <property type="match status" value="1"/>
</dbReference>
<dbReference type="STRING" id="580340.Tlie_1376"/>
<dbReference type="SUPFAM" id="SSF52972">
    <property type="entry name" value="ITPase-like"/>
    <property type="match status" value="1"/>
</dbReference>
<keyword evidence="8" id="KW-1185">Reference proteome</keyword>
<dbReference type="KEGG" id="tli:Tlie_1376"/>
<sequence>MVLEIRDMHIVLASGSPRRKELLQGLGWTFSVVPSNVPEDFPPEMTPEEGAVDVARRKAEDVARNYPDALVIAADTVVVLENRVLGKPQNREEAFSMLSQLAGRQHVVVTAIALCYKNRCLVDAERTKVWFRSLTKEDIESYVALGESFDKAGAYGIQDRGALLVERIEGCFYNVMGLPLFRLSKMLEELGVSLEAQWRAGL</sequence>
<dbReference type="PIRSF" id="PIRSF006305">
    <property type="entry name" value="Maf"/>
    <property type="match status" value="1"/>
</dbReference>
<dbReference type="EMBL" id="CP003096">
    <property type="protein sequence ID" value="AER67105.1"/>
    <property type="molecule type" value="Genomic_DNA"/>
</dbReference>
<dbReference type="EC" id="3.6.1.9" evidence="6"/>
<reference evidence="7 8" key="2">
    <citation type="journal article" date="2012" name="Stand. Genomic Sci.">
        <title>Genome sequence of the moderately thermophilic, amino-acid-degrading and sulfur-reducing bacterium Thermovirga lienii type strain (Cas60314(T)).</title>
        <authorList>
            <person name="Goker M."/>
            <person name="Saunders E."/>
            <person name="Lapidus A."/>
            <person name="Nolan M."/>
            <person name="Lucas S."/>
            <person name="Hammon N."/>
            <person name="Deshpande S."/>
            <person name="Cheng J.F."/>
            <person name="Han C."/>
            <person name="Tapia R."/>
            <person name="Goodwin L.A."/>
            <person name="Pitluck S."/>
            <person name="Liolios K."/>
            <person name="Mavromatis K."/>
            <person name="Pagani I."/>
            <person name="Ivanova N."/>
            <person name="Mikhailova N."/>
            <person name="Pati A."/>
            <person name="Chen A."/>
            <person name="Palaniappan K."/>
            <person name="Land M."/>
            <person name="Chang Y.J."/>
            <person name="Jeffries C.D."/>
            <person name="Brambilla E.M."/>
            <person name="Rohde M."/>
            <person name="Spring S."/>
            <person name="Detter J.C."/>
            <person name="Woyke T."/>
            <person name="Bristow J."/>
            <person name="Eisen J.A."/>
            <person name="Markowitz V."/>
            <person name="Hugenholtz P."/>
            <person name="Kyrpides N.C."/>
            <person name="Klenk H.P."/>
        </authorList>
    </citation>
    <scope>NUCLEOTIDE SEQUENCE [LARGE SCALE GENOMIC DNA]</scope>
    <source>
        <strain evidence="8">ATCC BAA-1197 / DSM 17291 / Cas60314</strain>
    </source>
</reference>
<comment type="cofactor">
    <cofactor evidence="1 6">
        <name>a divalent metal cation</name>
        <dbReference type="ChEBI" id="CHEBI:60240"/>
    </cofactor>
</comment>
<evidence type="ECO:0000313" key="7">
    <source>
        <dbReference type="EMBL" id="AER67105.1"/>
    </source>
</evidence>
<feature type="site" description="Important for substrate specificity" evidence="6">
    <location>
        <position position="18"/>
    </location>
</feature>
<protein>
    <recommendedName>
        <fullName evidence="6">dTTP/UTP pyrophosphatase</fullName>
        <shortName evidence="6">dTTPase/UTPase</shortName>
        <ecNumber evidence="6">3.6.1.9</ecNumber>
    </recommendedName>
    <alternativeName>
        <fullName evidence="6">Nucleoside triphosphate pyrophosphatase</fullName>
    </alternativeName>
    <alternativeName>
        <fullName evidence="6">Nucleotide pyrophosphatase</fullName>
        <shortName evidence="6">Nucleotide PPase</shortName>
    </alternativeName>
</protein>
<feature type="active site" description="Proton acceptor" evidence="6">
    <location>
        <position position="75"/>
    </location>
</feature>
<comment type="catalytic activity">
    <reaction evidence="6">
        <text>dTTP + H2O = dTMP + diphosphate + H(+)</text>
        <dbReference type="Rhea" id="RHEA:28534"/>
        <dbReference type="ChEBI" id="CHEBI:15377"/>
        <dbReference type="ChEBI" id="CHEBI:15378"/>
        <dbReference type="ChEBI" id="CHEBI:33019"/>
        <dbReference type="ChEBI" id="CHEBI:37568"/>
        <dbReference type="ChEBI" id="CHEBI:63528"/>
        <dbReference type="EC" id="3.6.1.9"/>
    </reaction>
</comment>
<evidence type="ECO:0000256" key="3">
    <source>
        <dbReference type="ARBA" id="ARBA00022490"/>
    </source>
</evidence>
<dbReference type="GO" id="GO:0009117">
    <property type="term" value="P:nucleotide metabolic process"/>
    <property type="evidence" value="ECO:0007669"/>
    <property type="project" value="UniProtKB-KW"/>
</dbReference>
<dbReference type="PANTHER" id="PTHR43213:SF5">
    <property type="entry name" value="BIFUNCTIONAL DTTP_UTP PYROPHOSPHATASE_METHYLTRANSFERASE PROTEIN-RELATED"/>
    <property type="match status" value="1"/>
</dbReference>
<dbReference type="FunFam" id="3.90.950.10:FF:000005">
    <property type="entry name" value="7-methyl-GTP pyrophosphatase"/>
    <property type="match status" value="1"/>
</dbReference>
<gene>
    <name evidence="7" type="ordered locus">Tlie_1376</name>
</gene>
<comment type="catalytic activity">
    <reaction evidence="6">
        <text>UTP + H2O = UMP + diphosphate + H(+)</text>
        <dbReference type="Rhea" id="RHEA:29395"/>
        <dbReference type="ChEBI" id="CHEBI:15377"/>
        <dbReference type="ChEBI" id="CHEBI:15378"/>
        <dbReference type="ChEBI" id="CHEBI:33019"/>
        <dbReference type="ChEBI" id="CHEBI:46398"/>
        <dbReference type="ChEBI" id="CHEBI:57865"/>
        <dbReference type="EC" id="3.6.1.9"/>
    </reaction>
</comment>
<dbReference type="Proteomes" id="UP000005868">
    <property type="component" value="Chromosome"/>
</dbReference>
<dbReference type="HAMAP" id="MF_00528">
    <property type="entry name" value="Maf"/>
    <property type="match status" value="1"/>
</dbReference>
<dbReference type="InterPro" id="IPR003697">
    <property type="entry name" value="Maf-like"/>
</dbReference>
<dbReference type="AlphaFoldDB" id="G7V6J2"/>
<dbReference type="NCBIfam" id="TIGR00172">
    <property type="entry name" value="maf"/>
    <property type="match status" value="1"/>
</dbReference>
<evidence type="ECO:0000256" key="5">
    <source>
        <dbReference type="ARBA" id="ARBA00023080"/>
    </source>
</evidence>
<name>G7V6J2_THELD</name>
<evidence type="ECO:0000256" key="4">
    <source>
        <dbReference type="ARBA" id="ARBA00022801"/>
    </source>
</evidence>
<organism evidence="7 8">
    <name type="scientific">Thermovirga lienii (strain ATCC BAA-1197 / DSM 17291 / Cas60314)</name>
    <dbReference type="NCBI Taxonomy" id="580340"/>
    <lineage>
        <taxon>Bacteria</taxon>
        <taxon>Thermotogati</taxon>
        <taxon>Synergistota</taxon>
        <taxon>Synergistia</taxon>
        <taxon>Synergistales</taxon>
        <taxon>Thermovirgaceae</taxon>
        <taxon>Thermovirga</taxon>
    </lineage>
</organism>
<keyword evidence="5 6" id="KW-0546">Nucleotide metabolism</keyword>